<name>A0A6I9WYN4_9HYME</name>
<feature type="region of interest" description="Disordered" evidence="1">
    <location>
        <begin position="1"/>
        <end position="30"/>
    </location>
</feature>
<dbReference type="RefSeq" id="XP_011647932.1">
    <property type="nucleotide sequence ID" value="XM_011649630.2"/>
</dbReference>
<dbReference type="Proteomes" id="UP000504615">
    <property type="component" value="Unplaced"/>
</dbReference>
<evidence type="ECO:0000256" key="1">
    <source>
        <dbReference type="SAM" id="MobiDB-lite"/>
    </source>
</evidence>
<evidence type="ECO:0000313" key="3">
    <source>
        <dbReference type="RefSeq" id="XP_011647932.1"/>
    </source>
</evidence>
<gene>
    <name evidence="3" type="primary">LOC105434057</name>
</gene>
<dbReference type="KEGG" id="pbar:105434057"/>
<dbReference type="GeneID" id="105434057"/>
<protein>
    <submittedName>
        <fullName evidence="3">Uncharacterized protein LOC105434057</fullName>
    </submittedName>
</protein>
<keyword evidence="2" id="KW-1185">Reference proteome</keyword>
<reference evidence="3" key="1">
    <citation type="submission" date="2025-08" db="UniProtKB">
        <authorList>
            <consortium name="RefSeq"/>
        </authorList>
    </citation>
    <scope>IDENTIFICATION</scope>
</reference>
<accession>A0A6I9WYN4</accession>
<evidence type="ECO:0000313" key="2">
    <source>
        <dbReference type="Proteomes" id="UP000504615"/>
    </source>
</evidence>
<dbReference type="AlphaFoldDB" id="A0A6I9WYN4"/>
<sequence>MHGERRQPYSTRQYKEENTSRQVGVKKRMGNQEISKRKLSKIAGLRGLLRGVCGCFQDNDIEDRKFPLNKGRQLSITNELIKVSQYMIAKSHDVTQNEDEMTEPEELDELDESGNSLEIVDLAIPSTSKADCPPLQSKMWYREIHDVVQNKNTMTEFAEVDNSLEIIDLAVPSTSTADYPPLPSKMWYKETRNDIQDKSKLNELIIVDTGLEIVDLEVPSTSTNCPTTQFKMLDREIQDADKNKYDEYDEILEIVRTTIPSISLTKLRSWKPSILRQKLIFEIENIGRIMKVVQTQVNRWLVIIDEKIFPEKEFLQEYLAGADKLHELQCKQIKLKRVQEEIQKRKI</sequence>
<organism evidence="2 3">
    <name type="scientific">Pogonomyrmex barbatus</name>
    <name type="common">red harvester ant</name>
    <dbReference type="NCBI Taxonomy" id="144034"/>
    <lineage>
        <taxon>Eukaryota</taxon>
        <taxon>Metazoa</taxon>
        <taxon>Ecdysozoa</taxon>
        <taxon>Arthropoda</taxon>
        <taxon>Hexapoda</taxon>
        <taxon>Insecta</taxon>
        <taxon>Pterygota</taxon>
        <taxon>Neoptera</taxon>
        <taxon>Endopterygota</taxon>
        <taxon>Hymenoptera</taxon>
        <taxon>Apocrita</taxon>
        <taxon>Aculeata</taxon>
        <taxon>Formicoidea</taxon>
        <taxon>Formicidae</taxon>
        <taxon>Myrmicinae</taxon>
        <taxon>Pogonomyrmex</taxon>
    </lineage>
</organism>
<proteinExistence type="predicted"/>
<feature type="compositionally biased region" description="Basic and acidic residues" evidence="1">
    <location>
        <begin position="1"/>
        <end position="19"/>
    </location>
</feature>